<evidence type="ECO:0000313" key="3">
    <source>
        <dbReference type="EMBL" id="KAG6736722.1"/>
    </source>
</evidence>
<keyword evidence="1" id="KW-0175">Coiled coil</keyword>
<dbReference type="Pfam" id="PF07800">
    <property type="entry name" value="DUF1644"/>
    <property type="match status" value="2"/>
</dbReference>
<feature type="coiled-coil region" evidence="1">
    <location>
        <begin position="356"/>
        <end position="390"/>
    </location>
</feature>
<evidence type="ECO:0000256" key="1">
    <source>
        <dbReference type="SAM" id="Coils"/>
    </source>
</evidence>
<accession>A0A8X7XTE4</accession>
<feature type="compositionally biased region" description="Low complexity" evidence="2">
    <location>
        <begin position="206"/>
        <end position="218"/>
    </location>
</feature>
<evidence type="ECO:0000256" key="2">
    <source>
        <dbReference type="SAM" id="MobiDB-lite"/>
    </source>
</evidence>
<reference evidence="3" key="1">
    <citation type="journal article" date="2020" name="bioRxiv">
        <title>Hybrid origin of Populus tomentosa Carr. identified through genome sequencing and phylogenomic analysis.</title>
        <authorList>
            <person name="An X."/>
            <person name="Gao K."/>
            <person name="Chen Z."/>
            <person name="Li J."/>
            <person name="Yang X."/>
            <person name="Yang X."/>
            <person name="Zhou J."/>
            <person name="Guo T."/>
            <person name="Zhao T."/>
            <person name="Huang S."/>
            <person name="Miao D."/>
            <person name="Khan W.U."/>
            <person name="Rao P."/>
            <person name="Ye M."/>
            <person name="Lei B."/>
            <person name="Liao W."/>
            <person name="Wang J."/>
            <person name="Ji L."/>
            <person name="Li Y."/>
            <person name="Guo B."/>
            <person name="Mustafa N.S."/>
            <person name="Li S."/>
            <person name="Yun Q."/>
            <person name="Keller S.R."/>
            <person name="Mao J."/>
            <person name="Zhang R."/>
            <person name="Strauss S.H."/>
        </authorList>
    </citation>
    <scope>NUCLEOTIDE SEQUENCE</scope>
    <source>
        <strain evidence="3">GM15</strain>
        <tissue evidence="3">Leaf</tissue>
    </source>
</reference>
<evidence type="ECO:0000313" key="4">
    <source>
        <dbReference type="Proteomes" id="UP000886885"/>
    </source>
</evidence>
<dbReference type="AlphaFoldDB" id="A0A8X7XTE4"/>
<sequence>MEKVNKVRCKADSRRHRVMPYVLSPCSRNRKAGKDCHLKKKHSKASEEKDWEGATCSVCLQNPHNGVLLLCSSYNKGCRPHMCATSRRFFNCLEQYKKSHTKVTPTEGWRFQNFYTHFVEGRLRVGQWWNQLLRKHVKAKHPLARPRAVDPVLEEKWKKLECERERNDVISTVMSSTPGALVLGDYVIEPGYSGAHNDYDSDSDSDSSPGDGFLSLGSYDRGKSSGTRSRNEYHLDYDSLDEEDYGMLRSGAMGSAAISRRGFHRILLERPRRQCYRGPSFPAACLGTRELENTKDVYNEHSGCRSLVCIIGFESQLPRFGCACLCYSMTYLVRKLLITDVKASFGVRKLVENYKIKAIEEHGRKLDEQNQQLQALAEEHNKKFDQVNSHLEVILAILRTNSGSRGVERTNTSPGELIPNQMMNQRGNEILNQRCDGMGLII</sequence>
<dbReference type="Proteomes" id="UP000886885">
    <property type="component" value="Unassembled WGS sequence"/>
</dbReference>
<name>A0A8X7XTE4_POPTO</name>
<comment type="caution">
    <text evidence="3">The sequence shown here is derived from an EMBL/GenBank/DDBJ whole genome shotgun (WGS) entry which is preliminary data.</text>
</comment>
<proteinExistence type="predicted"/>
<keyword evidence="4" id="KW-1185">Reference proteome</keyword>
<organism evidence="3 4">
    <name type="scientific">Populus tomentosa</name>
    <name type="common">Chinese white poplar</name>
    <dbReference type="NCBI Taxonomy" id="118781"/>
    <lineage>
        <taxon>Eukaryota</taxon>
        <taxon>Viridiplantae</taxon>
        <taxon>Streptophyta</taxon>
        <taxon>Embryophyta</taxon>
        <taxon>Tracheophyta</taxon>
        <taxon>Spermatophyta</taxon>
        <taxon>Magnoliopsida</taxon>
        <taxon>eudicotyledons</taxon>
        <taxon>Gunneridae</taxon>
        <taxon>Pentapetalae</taxon>
        <taxon>rosids</taxon>
        <taxon>fabids</taxon>
        <taxon>Malpighiales</taxon>
        <taxon>Salicaceae</taxon>
        <taxon>Saliceae</taxon>
        <taxon>Populus</taxon>
    </lineage>
</organism>
<dbReference type="PANTHER" id="PTHR31197:SF21">
    <property type="entry name" value="C2H2-TYPE DOMAIN-CONTAINING PROTEIN"/>
    <property type="match status" value="1"/>
</dbReference>
<feature type="region of interest" description="Disordered" evidence="2">
    <location>
        <begin position="197"/>
        <end position="231"/>
    </location>
</feature>
<gene>
    <name evidence="3" type="ORF">POTOM_060387</name>
</gene>
<dbReference type="PANTHER" id="PTHR31197">
    <property type="entry name" value="OS01G0612600 PROTEIN"/>
    <property type="match status" value="1"/>
</dbReference>
<dbReference type="EMBL" id="JAAWWB010000596">
    <property type="protein sequence ID" value="KAG6736722.1"/>
    <property type="molecule type" value="Genomic_DNA"/>
</dbReference>
<dbReference type="InterPro" id="IPR012866">
    <property type="entry name" value="DUF1644"/>
</dbReference>
<protein>
    <submittedName>
        <fullName evidence="3">Uncharacterized protein</fullName>
    </submittedName>
</protein>
<dbReference type="OrthoDB" id="1921166at2759"/>